<keyword evidence="4 6" id="KW-0274">FAD</keyword>
<dbReference type="InterPro" id="IPR037069">
    <property type="entry name" value="AcylCoA_DH/ox_N_sf"/>
</dbReference>
<dbReference type="Proteomes" id="UP000319255">
    <property type="component" value="Unassembled WGS sequence"/>
</dbReference>
<accession>A0A501WGB0</accession>
<comment type="similarity">
    <text evidence="2 6">Belongs to the acyl-CoA dehydrogenase family.</text>
</comment>
<dbReference type="InterPro" id="IPR006091">
    <property type="entry name" value="Acyl-CoA_Oxase/DH_mid-dom"/>
</dbReference>
<dbReference type="InterPro" id="IPR009075">
    <property type="entry name" value="AcylCo_DH/oxidase_C"/>
</dbReference>
<proteinExistence type="inferred from homology"/>
<evidence type="ECO:0000256" key="3">
    <source>
        <dbReference type="ARBA" id="ARBA00022630"/>
    </source>
</evidence>
<dbReference type="Pfam" id="PF02770">
    <property type="entry name" value="Acyl-CoA_dh_M"/>
    <property type="match status" value="1"/>
</dbReference>
<dbReference type="Gene3D" id="1.10.540.10">
    <property type="entry name" value="Acyl-CoA dehydrogenase/oxidase, N-terminal domain"/>
    <property type="match status" value="1"/>
</dbReference>
<reference evidence="10 11" key="1">
    <citation type="submission" date="2019-06" db="EMBL/GenBank/DDBJ databases">
        <title>A novel bacterium of genus Amaricoccus, isolated from marine sediment.</title>
        <authorList>
            <person name="Huang H."/>
            <person name="Mo K."/>
            <person name="Hu Y."/>
        </authorList>
    </citation>
    <scope>NUCLEOTIDE SEQUENCE [LARGE SCALE GENOMIC DNA]</scope>
    <source>
        <strain evidence="10 11">HB172011</strain>
    </source>
</reference>
<evidence type="ECO:0000313" key="11">
    <source>
        <dbReference type="Proteomes" id="UP000319255"/>
    </source>
</evidence>
<organism evidence="10 11">
    <name type="scientific">Amaricoccus solimangrovi</name>
    <dbReference type="NCBI Taxonomy" id="2589815"/>
    <lineage>
        <taxon>Bacteria</taxon>
        <taxon>Pseudomonadati</taxon>
        <taxon>Pseudomonadota</taxon>
        <taxon>Alphaproteobacteria</taxon>
        <taxon>Rhodobacterales</taxon>
        <taxon>Paracoccaceae</taxon>
        <taxon>Amaricoccus</taxon>
    </lineage>
</organism>
<dbReference type="Gene3D" id="1.20.140.10">
    <property type="entry name" value="Butyryl-CoA Dehydrogenase, subunit A, domain 3"/>
    <property type="match status" value="1"/>
</dbReference>
<evidence type="ECO:0000259" key="8">
    <source>
        <dbReference type="Pfam" id="PF02770"/>
    </source>
</evidence>
<dbReference type="GO" id="GO:0050660">
    <property type="term" value="F:flavin adenine dinucleotide binding"/>
    <property type="evidence" value="ECO:0007669"/>
    <property type="project" value="InterPro"/>
</dbReference>
<dbReference type="Pfam" id="PF02771">
    <property type="entry name" value="Acyl-CoA_dh_N"/>
    <property type="match status" value="1"/>
</dbReference>
<dbReference type="PANTHER" id="PTHR43884">
    <property type="entry name" value="ACYL-COA DEHYDROGENASE"/>
    <property type="match status" value="1"/>
</dbReference>
<feature type="domain" description="Acyl-CoA dehydrogenase/oxidase C-terminal" evidence="7">
    <location>
        <begin position="265"/>
        <end position="414"/>
    </location>
</feature>
<keyword evidence="3 6" id="KW-0285">Flavoprotein</keyword>
<comment type="caution">
    <text evidence="10">The sequence shown here is derived from an EMBL/GenBank/DDBJ whole genome shotgun (WGS) entry which is preliminary data.</text>
</comment>
<dbReference type="AlphaFoldDB" id="A0A501WGB0"/>
<evidence type="ECO:0000313" key="10">
    <source>
        <dbReference type="EMBL" id="TPE47104.1"/>
    </source>
</evidence>
<dbReference type="EMBL" id="VFRP01000035">
    <property type="protein sequence ID" value="TPE47104.1"/>
    <property type="molecule type" value="Genomic_DNA"/>
</dbReference>
<gene>
    <name evidence="10" type="ORF">FJM51_20680</name>
</gene>
<evidence type="ECO:0000256" key="4">
    <source>
        <dbReference type="ARBA" id="ARBA00022827"/>
    </source>
</evidence>
<evidence type="ECO:0000259" key="9">
    <source>
        <dbReference type="Pfam" id="PF02771"/>
    </source>
</evidence>
<keyword evidence="11" id="KW-1185">Reference proteome</keyword>
<dbReference type="InterPro" id="IPR009100">
    <property type="entry name" value="AcylCoA_DH/oxidase_NM_dom_sf"/>
</dbReference>
<feature type="domain" description="Acyl-CoA oxidase/dehydrogenase middle" evidence="8">
    <location>
        <begin position="154"/>
        <end position="231"/>
    </location>
</feature>
<dbReference type="PANTHER" id="PTHR43884:SF40">
    <property type="entry name" value="ACYL-COA DEHYDROGENASE"/>
    <property type="match status" value="1"/>
</dbReference>
<dbReference type="InterPro" id="IPR013786">
    <property type="entry name" value="AcylCoA_DH/ox_N"/>
</dbReference>
<evidence type="ECO:0000256" key="1">
    <source>
        <dbReference type="ARBA" id="ARBA00001974"/>
    </source>
</evidence>
<dbReference type="Pfam" id="PF00441">
    <property type="entry name" value="Acyl-CoA_dh_1"/>
    <property type="match status" value="1"/>
</dbReference>
<protein>
    <submittedName>
        <fullName evidence="10">Acyl-CoA dehydrogenase family protein</fullName>
    </submittedName>
</protein>
<evidence type="ECO:0000256" key="2">
    <source>
        <dbReference type="ARBA" id="ARBA00009347"/>
    </source>
</evidence>
<evidence type="ECO:0000256" key="5">
    <source>
        <dbReference type="ARBA" id="ARBA00023002"/>
    </source>
</evidence>
<evidence type="ECO:0000256" key="6">
    <source>
        <dbReference type="RuleBase" id="RU362125"/>
    </source>
</evidence>
<evidence type="ECO:0000259" key="7">
    <source>
        <dbReference type="Pfam" id="PF00441"/>
    </source>
</evidence>
<dbReference type="FunFam" id="2.40.110.10:FF:000002">
    <property type="entry name" value="Acyl-CoA dehydrogenase fadE12"/>
    <property type="match status" value="1"/>
</dbReference>
<dbReference type="CDD" id="cd00567">
    <property type="entry name" value="ACAD"/>
    <property type="match status" value="1"/>
</dbReference>
<feature type="domain" description="Acyl-CoA dehydrogenase/oxidase N-terminal" evidence="9">
    <location>
        <begin position="80"/>
        <end position="150"/>
    </location>
</feature>
<keyword evidence="5 6" id="KW-0560">Oxidoreductase</keyword>
<dbReference type="GO" id="GO:0003995">
    <property type="term" value="F:acyl-CoA dehydrogenase activity"/>
    <property type="evidence" value="ECO:0007669"/>
    <property type="project" value="TreeGrafter"/>
</dbReference>
<dbReference type="Gene3D" id="2.40.110.10">
    <property type="entry name" value="Butyryl-CoA Dehydrogenase, subunit A, domain 2"/>
    <property type="match status" value="1"/>
</dbReference>
<name>A0A501WGB0_9RHOB</name>
<sequence length="421" mass="47137">MLYCIQNWRSNDMKDSLPEDTGMFRLPDDVLQIQKVARDIVRNELLPLEKQFLLSPNYAHGVKETLNLRYVFDASTADRLEKISKETGLFYLLVPEEHGGAGLSTLAQVAVLEEFMYTAVPFPFANVPNILYDCAGNQIDRYLKPVINGEKTTAFAQTEPDAGSDPGGMMKTKAVRDGDDWVINGTKMWISSANECDLLMVQAVTDPDKRQRGGITMFLVDRKNPGVKIDTPGIQTWLSPRAGQYIVHFEDCRVPAEDVLGEVGNGFRLGQKWLTIHDRLMRGPLALGKMRRAIEMSIDWAKQRKTFGKPISERQAIQWKLVDMYVDFKALRSMTYEAAARADAGEDMRSEAALVKLCGTEWGARCVDQAIQIHGAMGESSELPLTNFYKYLRHAQIGGGTSEIQRHLLARSLLSDAGVNL</sequence>
<dbReference type="OrthoDB" id="9775090at2"/>
<dbReference type="SUPFAM" id="SSF47203">
    <property type="entry name" value="Acyl-CoA dehydrogenase C-terminal domain-like"/>
    <property type="match status" value="1"/>
</dbReference>
<dbReference type="InterPro" id="IPR036250">
    <property type="entry name" value="AcylCo_DH-like_C"/>
</dbReference>
<dbReference type="InterPro" id="IPR046373">
    <property type="entry name" value="Acyl-CoA_Oxase/DH_mid-dom_sf"/>
</dbReference>
<dbReference type="SUPFAM" id="SSF56645">
    <property type="entry name" value="Acyl-CoA dehydrogenase NM domain-like"/>
    <property type="match status" value="1"/>
</dbReference>
<comment type="cofactor">
    <cofactor evidence="1 6">
        <name>FAD</name>
        <dbReference type="ChEBI" id="CHEBI:57692"/>
    </cofactor>
</comment>